<protein>
    <recommendedName>
        <fullName evidence="2">Calponin-homology (CH) domain-containing protein</fullName>
    </recommendedName>
</protein>
<keyword evidence="1" id="KW-0812">Transmembrane</keyword>
<evidence type="ECO:0000259" key="2">
    <source>
        <dbReference type="PROSITE" id="PS50021"/>
    </source>
</evidence>
<organism evidence="3">
    <name type="scientific">Pundamilia nyererei</name>
    <dbReference type="NCBI Taxonomy" id="303518"/>
    <lineage>
        <taxon>Eukaryota</taxon>
        <taxon>Metazoa</taxon>
        <taxon>Chordata</taxon>
        <taxon>Craniata</taxon>
        <taxon>Vertebrata</taxon>
        <taxon>Euteleostomi</taxon>
        <taxon>Actinopterygii</taxon>
        <taxon>Neopterygii</taxon>
        <taxon>Teleostei</taxon>
        <taxon>Neoteleostei</taxon>
        <taxon>Acanthomorphata</taxon>
        <taxon>Ovalentaria</taxon>
        <taxon>Cichlomorphae</taxon>
        <taxon>Cichliformes</taxon>
        <taxon>Cichlidae</taxon>
        <taxon>African cichlids</taxon>
        <taxon>Pseudocrenilabrinae</taxon>
        <taxon>Haplochromini</taxon>
        <taxon>Pundamilia</taxon>
    </lineage>
</organism>
<dbReference type="InterPro" id="IPR001715">
    <property type="entry name" value="CH_dom"/>
</dbReference>
<proteinExistence type="predicted"/>
<name>A0A3B4FQV5_9CICH</name>
<dbReference type="Ensembl" id="ENSPNYT00000013316.1">
    <property type="protein sequence ID" value="ENSPNYP00000012995.1"/>
    <property type="gene ID" value="ENSPNYG00000009852.1"/>
</dbReference>
<accession>A0A3B4FQV5</accession>
<dbReference type="InterPro" id="IPR036872">
    <property type="entry name" value="CH_dom_sf"/>
</dbReference>
<dbReference type="GeneTree" id="ENSGT00970000193685"/>
<evidence type="ECO:0000313" key="3">
    <source>
        <dbReference type="Ensembl" id="ENSPNYP00000012995.1"/>
    </source>
</evidence>
<dbReference type="Pfam" id="PF00307">
    <property type="entry name" value="CH"/>
    <property type="match status" value="1"/>
</dbReference>
<dbReference type="PROSITE" id="PS50021">
    <property type="entry name" value="CH"/>
    <property type="match status" value="1"/>
</dbReference>
<dbReference type="AlphaFoldDB" id="A0A3B4FQV5"/>
<keyword evidence="1" id="KW-1133">Transmembrane helix</keyword>
<evidence type="ECO:0000256" key="1">
    <source>
        <dbReference type="SAM" id="Phobius"/>
    </source>
</evidence>
<feature type="domain" description="Calponin-homology (CH)" evidence="2">
    <location>
        <begin position="1"/>
        <end position="109"/>
    </location>
</feature>
<dbReference type="SUPFAM" id="SSF47576">
    <property type="entry name" value="Calponin-homology domain, CH-domain"/>
    <property type="match status" value="1"/>
</dbReference>
<feature type="transmembrane region" description="Helical" evidence="1">
    <location>
        <begin position="135"/>
        <end position="154"/>
    </location>
</feature>
<keyword evidence="1" id="KW-0472">Membrane</keyword>
<dbReference type="Gene3D" id="1.10.418.10">
    <property type="entry name" value="Calponin-like domain"/>
    <property type="match status" value="1"/>
</dbReference>
<sequence>MTLCVLNQTLESRLKITLPEDMGEALANGTILCQLVNHIRPRSVSIIHIPSPAVPKLSLAKCRLNVENFVAACRRLGVPEVTLCVCSDVLLCKLPNVLRCVTALLAVEGEEKDRPRLHSSPEASSSSTSLLSADFLLFYCAVMALLYVLYCYLLP</sequence>
<reference evidence="3" key="1">
    <citation type="submission" date="2023-09" db="UniProtKB">
        <authorList>
            <consortium name="Ensembl"/>
        </authorList>
    </citation>
    <scope>IDENTIFICATION</scope>
</reference>
<dbReference type="SMART" id="SM00033">
    <property type="entry name" value="CH"/>
    <property type="match status" value="1"/>
</dbReference>
<dbReference type="STRING" id="303518.ENSPNYP00000012995"/>